<sequence length="818" mass="92428">MHETDEFPLLASQGLYASAITGDGNCLFRALSDQLYGSPESHTHLRTEVVQFLRDNKTQFISFLPAAGAYHGSSGVSRKSARRAVNGSSSDRQPTEKKWESYLETMSKDGVYGDNLEIVAFAKRFNVDVKIHLADFAYVVSGESSNEDNGILRQVLHIAYHQWEHYSSIRNVDGPHSGLPEVREMAITPETSSKLLETHQYCQPWMEKVVLSSLPDLVLDKPEGLRLVRETIERFKGDVNQAVEYLFEQQNEDGGETADENKREKDSPTAEPSEIPGITFDTGLATPADSQASPPDIPTSENLPSELSSTTTLHSSTTTNPRTSRYQTRKKAAAAAAAASTLSNTDDGISTQQVSTKPKSKHRKETARERKERQKRESKERRKQEHQRAGMDDIPKDNLAVAPATARVVVIFDREDWIIIAGFWIWRYVLLVAGLCFVLYHVFVLIEGTVDSRAVKPRRLRRPPVFNDSLQGRLPPPQLRLPSVKDSLPAGFDPETNPTIQREVQQFKQAYDALHPHRADIKDSASKSTSTKKLASGAMTQLSLTSRVRLSSGYDMPVLGFGVYMSYGEEVINSVYHALMVGYRHIDSATLYENEREVGVAIKKWIHDTGGKREDVFFTTKVWDTDHGYNNTKKAINWSLRQCDLGYIDLYLVHSPYPGRQLRKETWKAMEEAVQEGKVRSIGVSNYGIKHLNEMESYATVKPAVNQLEVHPFLTRKELVEYCQAHDIVVEAFCPITRGQKFKDQRVQALVKKYNRTPAQILLRWSLQRGLVPLPKSSSPKRIEENSKVFDFEIEPKDMDTLMTNEYYIVDWDPTNVA</sequence>
<keyword evidence="2" id="KW-0560">Oxidoreductase</keyword>
<dbReference type="Pfam" id="PF02338">
    <property type="entry name" value="OTU"/>
    <property type="match status" value="1"/>
</dbReference>
<organism evidence="6 7">
    <name type="scientific">Lipomyces starkeyi NRRL Y-11557</name>
    <dbReference type="NCBI Taxonomy" id="675824"/>
    <lineage>
        <taxon>Eukaryota</taxon>
        <taxon>Fungi</taxon>
        <taxon>Dikarya</taxon>
        <taxon>Ascomycota</taxon>
        <taxon>Saccharomycotina</taxon>
        <taxon>Lipomycetes</taxon>
        <taxon>Lipomycetales</taxon>
        <taxon>Lipomycetaceae</taxon>
        <taxon>Lipomyces</taxon>
    </lineage>
</organism>
<keyword evidence="4" id="KW-0472">Membrane</keyword>
<feature type="transmembrane region" description="Helical" evidence="4">
    <location>
        <begin position="424"/>
        <end position="446"/>
    </location>
</feature>
<evidence type="ECO:0000313" key="6">
    <source>
        <dbReference type="EMBL" id="ODQ74579.1"/>
    </source>
</evidence>
<reference evidence="6 7" key="1">
    <citation type="journal article" date="2016" name="Proc. Natl. Acad. Sci. U.S.A.">
        <title>Comparative genomics of biotechnologically important yeasts.</title>
        <authorList>
            <person name="Riley R."/>
            <person name="Haridas S."/>
            <person name="Wolfe K.H."/>
            <person name="Lopes M.R."/>
            <person name="Hittinger C.T."/>
            <person name="Goeker M."/>
            <person name="Salamov A.A."/>
            <person name="Wisecaver J.H."/>
            <person name="Long T.M."/>
            <person name="Calvey C.H."/>
            <person name="Aerts A.L."/>
            <person name="Barry K.W."/>
            <person name="Choi C."/>
            <person name="Clum A."/>
            <person name="Coughlan A.Y."/>
            <person name="Deshpande S."/>
            <person name="Douglass A.P."/>
            <person name="Hanson S.J."/>
            <person name="Klenk H.-P."/>
            <person name="LaButti K.M."/>
            <person name="Lapidus A."/>
            <person name="Lindquist E.A."/>
            <person name="Lipzen A.M."/>
            <person name="Meier-Kolthoff J.P."/>
            <person name="Ohm R.A."/>
            <person name="Otillar R.P."/>
            <person name="Pangilinan J.L."/>
            <person name="Peng Y."/>
            <person name="Rokas A."/>
            <person name="Rosa C.A."/>
            <person name="Scheuner C."/>
            <person name="Sibirny A.A."/>
            <person name="Slot J.C."/>
            <person name="Stielow J.B."/>
            <person name="Sun H."/>
            <person name="Kurtzman C.P."/>
            <person name="Blackwell M."/>
            <person name="Grigoriev I.V."/>
            <person name="Jeffries T.W."/>
        </authorList>
    </citation>
    <scope>NUCLEOTIDE SEQUENCE [LARGE SCALE GENOMIC DNA]</scope>
    <source>
        <strain evidence="6 7">NRRL Y-11557</strain>
    </source>
</reference>
<dbReference type="PROSITE" id="PS00798">
    <property type="entry name" value="ALDOKETO_REDUCTASE_1"/>
    <property type="match status" value="1"/>
</dbReference>
<dbReference type="PROSITE" id="PS50802">
    <property type="entry name" value="OTU"/>
    <property type="match status" value="1"/>
</dbReference>
<dbReference type="STRING" id="675824.A0A1E3QA56"/>
<keyword evidence="7" id="KW-1185">Reference proteome</keyword>
<feature type="compositionally biased region" description="Polar residues" evidence="3">
    <location>
        <begin position="340"/>
        <end position="357"/>
    </location>
</feature>
<name>A0A1E3QA56_LIPST</name>
<dbReference type="InterPro" id="IPR036812">
    <property type="entry name" value="NAD(P)_OxRdtase_dom_sf"/>
</dbReference>
<feature type="region of interest" description="Disordered" evidence="3">
    <location>
        <begin position="249"/>
        <end position="396"/>
    </location>
</feature>
<dbReference type="GO" id="GO:0016616">
    <property type="term" value="F:oxidoreductase activity, acting on the CH-OH group of donors, NAD or NADP as acceptor"/>
    <property type="evidence" value="ECO:0007669"/>
    <property type="project" value="UniProtKB-ARBA"/>
</dbReference>
<dbReference type="InterPro" id="IPR020471">
    <property type="entry name" value="AKR"/>
</dbReference>
<dbReference type="InterPro" id="IPR023210">
    <property type="entry name" value="NADP_OxRdtase_dom"/>
</dbReference>
<proteinExistence type="inferred from homology"/>
<comment type="similarity">
    <text evidence="1">Belongs to the aldo/keto reductase family.</text>
</comment>
<feature type="compositionally biased region" description="Low complexity" evidence="3">
    <location>
        <begin position="298"/>
        <end position="321"/>
    </location>
</feature>
<dbReference type="InterPro" id="IPR018170">
    <property type="entry name" value="Aldo/ket_reductase_CS"/>
</dbReference>
<evidence type="ECO:0000256" key="4">
    <source>
        <dbReference type="SAM" id="Phobius"/>
    </source>
</evidence>
<dbReference type="EMBL" id="KV454292">
    <property type="protein sequence ID" value="ODQ74579.1"/>
    <property type="molecule type" value="Genomic_DNA"/>
</dbReference>
<gene>
    <name evidence="6" type="ORF">LIPSTDRAFT_2558</name>
</gene>
<dbReference type="Proteomes" id="UP000094385">
    <property type="component" value="Unassembled WGS sequence"/>
</dbReference>
<evidence type="ECO:0000259" key="5">
    <source>
        <dbReference type="PROSITE" id="PS50802"/>
    </source>
</evidence>
<dbReference type="Gene3D" id="3.90.70.80">
    <property type="match status" value="1"/>
</dbReference>
<dbReference type="PRINTS" id="PR00069">
    <property type="entry name" value="ALDKETRDTASE"/>
</dbReference>
<evidence type="ECO:0000313" key="7">
    <source>
        <dbReference type="Proteomes" id="UP000094385"/>
    </source>
</evidence>
<dbReference type="InterPro" id="IPR003323">
    <property type="entry name" value="OTU_dom"/>
</dbReference>
<dbReference type="SUPFAM" id="SSF51430">
    <property type="entry name" value="NAD(P)-linked oxidoreductase"/>
    <property type="match status" value="1"/>
</dbReference>
<feature type="compositionally biased region" description="Basic and acidic residues" evidence="3">
    <location>
        <begin position="366"/>
        <end position="396"/>
    </location>
</feature>
<keyword evidence="4" id="KW-0812">Transmembrane</keyword>
<dbReference type="CDD" id="cd19071">
    <property type="entry name" value="AKR_AKR1-5-like"/>
    <property type="match status" value="1"/>
</dbReference>
<evidence type="ECO:0000256" key="3">
    <source>
        <dbReference type="SAM" id="MobiDB-lite"/>
    </source>
</evidence>
<dbReference type="PROSITE" id="PS00063">
    <property type="entry name" value="ALDOKETO_REDUCTASE_3"/>
    <property type="match status" value="1"/>
</dbReference>
<dbReference type="AlphaFoldDB" id="A0A1E3QA56"/>
<dbReference type="PANTHER" id="PTHR43827:SF13">
    <property type="entry name" value="ALDO_KETO REDUCTASE FAMILY PROTEIN"/>
    <property type="match status" value="1"/>
</dbReference>
<protein>
    <recommendedName>
        <fullName evidence="5">OTU domain-containing protein</fullName>
    </recommendedName>
</protein>
<keyword evidence="4" id="KW-1133">Transmembrane helix</keyword>
<dbReference type="OrthoDB" id="416253at2759"/>
<dbReference type="SUPFAM" id="SSF54001">
    <property type="entry name" value="Cysteine proteinases"/>
    <property type="match status" value="1"/>
</dbReference>
<feature type="compositionally biased region" description="Basic and acidic residues" evidence="3">
    <location>
        <begin position="259"/>
        <end position="268"/>
    </location>
</feature>
<dbReference type="FunFam" id="3.20.20.100:FF:000015">
    <property type="entry name" value="Oxidoreductase, aldo/keto reductase family"/>
    <property type="match status" value="1"/>
</dbReference>
<dbReference type="PANTHER" id="PTHR43827">
    <property type="entry name" value="2,5-DIKETO-D-GLUCONIC ACID REDUCTASE"/>
    <property type="match status" value="1"/>
</dbReference>
<dbReference type="CDD" id="cd22756">
    <property type="entry name" value="OTU_OTUD3-like"/>
    <property type="match status" value="1"/>
</dbReference>
<accession>A0A1E3QA56</accession>
<evidence type="ECO:0000256" key="2">
    <source>
        <dbReference type="ARBA" id="ARBA00023002"/>
    </source>
</evidence>
<dbReference type="InterPro" id="IPR038765">
    <property type="entry name" value="Papain-like_cys_pep_sf"/>
</dbReference>
<feature type="domain" description="OTU" evidence="5">
    <location>
        <begin position="15"/>
        <end position="172"/>
    </location>
</feature>
<evidence type="ECO:0000256" key="1">
    <source>
        <dbReference type="ARBA" id="ARBA00007905"/>
    </source>
</evidence>
<dbReference type="PROSITE" id="PS00062">
    <property type="entry name" value="ALDOKETO_REDUCTASE_2"/>
    <property type="match status" value="1"/>
</dbReference>
<dbReference type="Pfam" id="PF00248">
    <property type="entry name" value="Aldo_ket_red"/>
    <property type="match status" value="1"/>
</dbReference>
<dbReference type="Gene3D" id="3.20.20.100">
    <property type="entry name" value="NADP-dependent oxidoreductase domain"/>
    <property type="match status" value="1"/>
</dbReference>
<feature type="region of interest" description="Disordered" evidence="3">
    <location>
        <begin position="71"/>
        <end position="98"/>
    </location>
</feature>